<evidence type="ECO:0000256" key="1">
    <source>
        <dbReference type="ARBA" id="ARBA00022485"/>
    </source>
</evidence>
<organism evidence="11 12">
    <name type="scientific">Tumebacillus flagellatus</name>
    <dbReference type="NCBI Taxonomy" id="1157490"/>
    <lineage>
        <taxon>Bacteria</taxon>
        <taxon>Bacillati</taxon>
        <taxon>Bacillota</taxon>
        <taxon>Bacilli</taxon>
        <taxon>Bacillales</taxon>
        <taxon>Alicyclobacillaceae</taxon>
        <taxon>Tumebacillus</taxon>
    </lineage>
</organism>
<keyword evidence="4" id="KW-0378">Hydrolase</keyword>
<dbReference type="GO" id="GO:0006284">
    <property type="term" value="P:base-excision repair"/>
    <property type="evidence" value="ECO:0007669"/>
    <property type="project" value="InterPro"/>
</dbReference>
<keyword evidence="12" id="KW-1185">Reference proteome</keyword>
<dbReference type="GO" id="GO:0033958">
    <property type="term" value="F:DNA-deoxyinosine glycosylase activity"/>
    <property type="evidence" value="ECO:0007669"/>
    <property type="project" value="InterPro"/>
</dbReference>
<accession>A0A074LLC9</accession>
<dbReference type="STRING" id="1157490.EL26_21295"/>
<dbReference type="InterPro" id="IPR036895">
    <property type="entry name" value="Uracil-DNA_glycosylase-like_sf"/>
</dbReference>
<dbReference type="Proteomes" id="UP000027931">
    <property type="component" value="Unassembled WGS sequence"/>
</dbReference>
<evidence type="ECO:0000256" key="2">
    <source>
        <dbReference type="ARBA" id="ARBA00022723"/>
    </source>
</evidence>
<evidence type="ECO:0000256" key="6">
    <source>
        <dbReference type="ARBA" id="ARBA00023014"/>
    </source>
</evidence>
<evidence type="ECO:0000313" key="12">
    <source>
        <dbReference type="Proteomes" id="UP000027931"/>
    </source>
</evidence>
<dbReference type="Gene3D" id="3.40.470.10">
    <property type="entry name" value="Uracil-DNA glycosylase-like domain"/>
    <property type="match status" value="1"/>
</dbReference>
<dbReference type="eggNOG" id="COG1573">
    <property type="taxonomic scope" value="Bacteria"/>
</dbReference>
<comment type="similarity">
    <text evidence="8">Belongs to the uracil-DNA glycosylase (UDG) superfamily. Type 5 (UDGb) family.</text>
</comment>
<protein>
    <recommendedName>
        <fullName evidence="9">Type-5 uracil-DNA glycosylase</fullName>
    </recommendedName>
</protein>
<dbReference type="InterPro" id="IPR005122">
    <property type="entry name" value="Uracil-DNA_glycosylase-like"/>
</dbReference>
<evidence type="ECO:0000256" key="5">
    <source>
        <dbReference type="ARBA" id="ARBA00023004"/>
    </source>
</evidence>
<evidence type="ECO:0000256" key="7">
    <source>
        <dbReference type="ARBA" id="ARBA00023204"/>
    </source>
</evidence>
<evidence type="ECO:0000256" key="3">
    <source>
        <dbReference type="ARBA" id="ARBA00022763"/>
    </source>
</evidence>
<evidence type="ECO:0000256" key="8">
    <source>
        <dbReference type="ARBA" id="ARBA00023779"/>
    </source>
</evidence>
<sequence>MQGKLEQVSLEIISCESCPRLLTWCRDVAAKKKKQYLDFHYWGKPVPGFGDPEAGLVIVGLAPGAHGANRTGRVFTGDESGVWLYDALHRYGFANQPTGTHRDDGLELRGAYINNIVRCAPPDNKPSTEEIRTCRGHFVREMELLTGRKVVLALGQLAFKQYLSLLKEQGHDVKGLKFNHGAVYDFGADVPKLIVSYHPSQQNTRTGVLTREMWYGVFEKCRELLGEPAKQK</sequence>
<dbReference type="SUPFAM" id="SSF52141">
    <property type="entry name" value="Uracil-DNA glycosylase-like"/>
    <property type="match status" value="1"/>
</dbReference>
<dbReference type="GO" id="GO:0051539">
    <property type="term" value="F:4 iron, 4 sulfur cluster binding"/>
    <property type="evidence" value="ECO:0007669"/>
    <property type="project" value="UniProtKB-KW"/>
</dbReference>
<keyword evidence="7" id="KW-0234">DNA repair</keyword>
<dbReference type="EMBL" id="JMIR01000039">
    <property type="protein sequence ID" value="KEO81375.1"/>
    <property type="molecule type" value="Genomic_DNA"/>
</dbReference>
<dbReference type="PANTHER" id="PTHR33693:SF3">
    <property type="entry name" value="TYPE-5 URACIL-DNA GLYCOSYLASE"/>
    <property type="match status" value="1"/>
</dbReference>
<evidence type="ECO:0000259" key="10">
    <source>
        <dbReference type="SMART" id="SM00986"/>
    </source>
</evidence>
<gene>
    <name evidence="11" type="ORF">EL26_21295</name>
</gene>
<dbReference type="SMART" id="SM00987">
    <property type="entry name" value="UreE_C"/>
    <property type="match status" value="1"/>
</dbReference>
<dbReference type="InterPro" id="IPR044147">
    <property type="entry name" value="UdgB-like"/>
</dbReference>
<keyword evidence="6" id="KW-0411">Iron-sulfur</keyword>
<proteinExistence type="inferred from homology"/>
<dbReference type="InterPro" id="IPR051536">
    <property type="entry name" value="UDG_Type-4/5"/>
</dbReference>
<feature type="domain" description="Uracil-DNA glycosylase-like" evidence="10">
    <location>
        <begin position="47"/>
        <end position="218"/>
    </location>
</feature>
<comment type="caution">
    <text evidence="11">The sequence shown here is derived from an EMBL/GenBank/DDBJ whole genome shotgun (WGS) entry which is preliminary data.</text>
</comment>
<dbReference type="SMART" id="SM00986">
    <property type="entry name" value="UDG"/>
    <property type="match status" value="1"/>
</dbReference>
<dbReference type="Pfam" id="PF03167">
    <property type="entry name" value="UDG"/>
    <property type="match status" value="1"/>
</dbReference>
<keyword evidence="1" id="KW-0004">4Fe-4S</keyword>
<dbReference type="GO" id="GO:0004844">
    <property type="term" value="F:uracil DNA N-glycosylase activity"/>
    <property type="evidence" value="ECO:0007669"/>
    <property type="project" value="InterPro"/>
</dbReference>
<dbReference type="GO" id="GO:0046872">
    <property type="term" value="F:metal ion binding"/>
    <property type="evidence" value="ECO:0007669"/>
    <property type="project" value="UniProtKB-KW"/>
</dbReference>
<dbReference type="OrthoDB" id="5290748at2"/>
<keyword evidence="2" id="KW-0479">Metal-binding</keyword>
<keyword evidence="5" id="KW-0408">Iron</keyword>
<dbReference type="PANTHER" id="PTHR33693">
    <property type="entry name" value="TYPE-5 URACIL-DNA GLYCOSYLASE"/>
    <property type="match status" value="1"/>
</dbReference>
<dbReference type="CDD" id="cd10031">
    <property type="entry name" value="UDG-F5_TTUDGB_like"/>
    <property type="match status" value="1"/>
</dbReference>
<name>A0A074LLC9_9BACL</name>
<evidence type="ECO:0000256" key="4">
    <source>
        <dbReference type="ARBA" id="ARBA00022801"/>
    </source>
</evidence>
<dbReference type="RefSeq" id="WP_038093434.1">
    <property type="nucleotide sequence ID" value="NZ_JMIR01000039.1"/>
</dbReference>
<dbReference type="AlphaFoldDB" id="A0A074LLC9"/>
<evidence type="ECO:0000256" key="9">
    <source>
        <dbReference type="ARBA" id="ARBA00023887"/>
    </source>
</evidence>
<evidence type="ECO:0000313" key="11">
    <source>
        <dbReference type="EMBL" id="KEO81375.1"/>
    </source>
</evidence>
<reference evidence="11 12" key="1">
    <citation type="journal article" date="2013" name="Int. J. Syst. Evol. Microbiol.">
        <title>Tumebacillus flagellatus sp. nov., an alpha-amylase/pullulanase-producing bacterium isolated from cassava wastewater.</title>
        <authorList>
            <person name="Wang Q."/>
            <person name="Xie N."/>
            <person name="Qin Y."/>
            <person name="Shen N."/>
            <person name="Zhu J."/>
            <person name="Mi H."/>
            <person name="Huang R."/>
        </authorList>
    </citation>
    <scope>NUCLEOTIDE SEQUENCE [LARGE SCALE GENOMIC DNA]</scope>
    <source>
        <strain evidence="11 12">GST4</strain>
    </source>
</reference>
<keyword evidence="3" id="KW-0227">DNA damage</keyword>